<evidence type="ECO:0000256" key="2">
    <source>
        <dbReference type="ARBA" id="ARBA00022257"/>
    </source>
</evidence>
<sequence>MSRPNPVKGPAMRVPRPSQPLTKRSVQSTKAGSSSSGKDNEYLYLAGIRDSSNRIAEYRTESDICPACRSDRQFKKDLRLLVSPCYHKMCTSCIDRLFALGPSPCPQCGRILRKVNFAHQTFEDLKVEKEVSVRRRIAEQYNKRREDFNSDREYDDYLEEVEDITYNLLNDIDVEETERRITEFARKNAKLLEANHRKAEEEHAVEAEREELERQAKEERRRLIQEYEAEEEREAARVKAEIVDALALGAKDRAREIQRAANEAKALRARNLEMAMPAALLPTQSEAAEVDDTEHEPTSPSYAGPFVPFTVSDPDKAIWKGWYTLLDDYSDARSGSLQAKRDHNNMYRGGGFDLKQYWEMEIRAAIEGLGIDPME</sequence>
<dbReference type="PROSITE" id="PS50089">
    <property type="entry name" value="ZF_RING_2"/>
    <property type="match status" value="1"/>
</dbReference>
<dbReference type="GO" id="GO:0008270">
    <property type="term" value="F:zinc ion binding"/>
    <property type="evidence" value="ECO:0007669"/>
    <property type="project" value="UniProtKB-KW"/>
</dbReference>
<dbReference type="InterPro" id="IPR015877">
    <property type="entry name" value="MAT1_centre"/>
</dbReference>
<feature type="compositionally biased region" description="Polar residues" evidence="11">
    <location>
        <begin position="19"/>
        <end position="37"/>
    </location>
</feature>
<feature type="coiled-coil region" evidence="10">
    <location>
        <begin position="174"/>
        <end position="270"/>
    </location>
</feature>
<dbReference type="InterPro" id="IPR017907">
    <property type="entry name" value="Znf_RING_CS"/>
</dbReference>
<dbReference type="SUPFAM" id="SSF57850">
    <property type="entry name" value="RING/U-box"/>
    <property type="match status" value="1"/>
</dbReference>
<dbReference type="Pfam" id="PF17121">
    <property type="entry name" value="zf-C3HC4_5"/>
    <property type="match status" value="1"/>
</dbReference>
<accession>A0AAD9FQF2</accession>
<protein>
    <recommendedName>
        <fullName evidence="2">RNA polymerase II transcription factor B subunit 3</fullName>
    </recommendedName>
    <alternativeName>
        <fullName evidence="8">RNA polymerase II transcription factor B 38 kDa subunit</fullName>
    </alternativeName>
    <alternativeName>
        <fullName evidence="7">RNA polymerase II transcription factor B p38 subunit</fullName>
    </alternativeName>
</protein>
<dbReference type="PANTHER" id="PTHR12683:SF13">
    <property type="entry name" value="CDK-ACTIVATING KINASE ASSEMBLY FACTOR MAT1"/>
    <property type="match status" value="1"/>
</dbReference>
<keyword evidence="4 9" id="KW-0863">Zinc-finger</keyword>
<feature type="region of interest" description="Disordered" evidence="11">
    <location>
        <begin position="1"/>
        <end position="38"/>
    </location>
</feature>
<comment type="subcellular location">
    <subcellularLocation>
        <location evidence="1">Nucleus</location>
    </subcellularLocation>
</comment>
<dbReference type="FunFam" id="3.30.40.10:FF:000037">
    <property type="entry name" value="Cdk-activating kinase assembly factor MAT1, centre"/>
    <property type="match status" value="1"/>
</dbReference>
<organism evidence="13 14">
    <name type="scientific">Papiliotrema laurentii</name>
    <name type="common">Cryptococcus laurentii</name>
    <dbReference type="NCBI Taxonomy" id="5418"/>
    <lineage>
        <taxon>Eukaryota</taxon>
        <taxon>Fungi</taxon>
        <taxon>Dikarya</taxon>
        <taxon>Basidiomycota</taxon>
        <taxon>Agaricomycotina</taxon>
        <taxon>Tremellomycetes</taxon>
        <taxon>Tremellales</taxon>
        <taxon>Rhynchogastremaceae</taxon>
        <taxon>Papiliotrema</taxon>
    </lineage>
</organism>
<dbReference type="PANTHER" id="PTHR12683">
    <property type="entry name" value="CDK-ACTIVATING KINASE ASSEMBLY FACTOR MAT1"/>
    <property type="match status" value="1"/>
</dbReference>
<dbReference type="GO" id="GO:0070985">
    <property type="term" value="C:transcription factor TFIIK complex"/>
    <property type="evidence" value="ECO:0007669"/>
    <property type="project" value="UniProtKB-ARBA"/>
</dbReference>
<keyword evidence="3" id="KW-0479">Metal-binding</keyword>
<dbReference type="InterPro" id="IPR001841">
    <property type="entry name" value="Znf_RING"/>
</dbReference>
<evidence type="ECO:0000256" key="10">
    <source>
        <dbReference type="SAM" id="Coils"/>
    </source>
</evidence>
<dbReference type="AlphaFoldDB" id="A0AAD9FQF2"/>
<comment type="caution">
    <text evidence="13">The sequence shown here is derived from an EMBL/GenBank/DDBJ whole genome shotgun (WGS) entry which is preliminary data.</text>
</comment>
<evidence type="ECO:0000256" key="11">
    <source>
        <dbReference type="SAM" id="MobiDB-lite"/>
    </source>
</evidence>
<gene>
    <name evidence="13" type="ORF">DB88DRAFT_496089</name>
</gene>
<evidence type="ECO:0000256" key="5">
    <source>
        <dbReference type="ARBA" id="ARBA00022833"/>
    </source>
</evidence>
<evidence type="ECO:0000256" key="7">
    <source>
        <dbReference type="ARBA" id="ARBA00029873"/>
    </source>
</evidence>
<dbReference type="Gene3D" id="3.30.40.10">
    <property type="entry name" value="Zinc/RING finger domain, C3HC4 (zinc finger)"/>
    <property type="match status" value="1"/>
</dbReference>
<evidence type="ECO:0000256" key="4">
    <source>
        <dbReference type="ARBA" id="ARBA00022771"/>
    </source>
</evidence>
<evidence type="ECO:0000259" key="12">
    <source>
        <dbReference type="PROSITE" id="PS50089"/>
    </source>
</evidence>
<evidence type="ECO:0000256" key="8">
    <source>
        <dbReference type="ARBA" id="ARBA00033277"/>
    </source>
</evidence>
<dbReference type="EMBL" id="JAODAN010000008">
    <property type="protein sequence ID" value="KAK1922722.1"/>
    <property type="molecule type" value="Genomic_DNA"/>
</dbReference>
<dbReference type="GO" id="GO:0061575">
    <property type="term" value="F:cyclin-dependent protein serine/threonine kinase activator activity"/>
    <property type="evidence" value="ECO:0007669"/>
    <property type="project" value="InterPro"/>
</dbReference>
<keyword evidence="5" id="KW-0862">Zinc</keyword>
<dbReference type="InterPro" id="IPR004575">
    <property type="entry name" value="MAT1/Tfb3"/>
</dbReference>
<dbReference type="Proteomes" id="UP001182556">
    <property type="component" value="Unassembled WGS sequence"/>
</dbReference>
<keyword evidence="10" id="KW-0175">Coiled coil</keyword>
<dbReference type="GO" id="GO:0006289">
    <property type="term" value="P:nucleotide-excision repair"/>
    <property type="evidence" value="ECO:0007669"/>
    <property type="project" value="InterPro"/>
</dbReference>
<name>A0AAD9FQF2_PAPLA</name>
<evidence type="ECO:0000256" key="9">
    <source>
        <dbReference type="PROSITE-ProRule" id="PRU00175"/>
    </source>
</evidence>
<evidence type="ECO:0000256" key="1">
    <source>
        <dbReference type="ARBA" id="ARBA00004123"/>
    </source>
</evidence>
<proteinExistence type="predicted"/>
<keyword evidence="14" id="KW-1185">Reference proteome</keyword>
<dbReference type="SMART" id="SM00184">
    <property type="entry name" value="RING"/>
    <property type="match status" value="1"/>
</dbReference>
<dbReference type="PROSITE" id="PS00518">
    <property type="entry name" value="ZF_RING_1"/>
    <property type="match status" value="1"/>
</dbReference>
<dbReference type="GO" id="GO:0006357">
    <property type="term" value="P:regulation of transcription by RNA polymerase II"/>
    <property type="evidence" value="ECO:0007669"/>
    <property type="project" value="TreeGrafter"/>
</dbReference>
<reference evidence="13" key="1">
    <citation type="submission" date="2023-02" db="EMBL/GenBank/DDBJ databases">
        <title>Identification and recombinant expression of a fungal hydrolase from Papiliotrema laurentii that hydrolyzes apple cutin and clears colloidal polyester polyurethane.</title>
        <authorList>
            <consortium name="DOE Joint Genome Institute"/>
            <person name="Roman V.A."/>
            <person name="Bojanowski C."/>
            <person name="Crable B.R."/>
            <person name="Wagner D.N."/>
            <person name="Hung C.S."/>
            <person name="Nadeau L.J."/>
            <person name="Schratz L."/>
            <person name="Haridas S."/>
            <person name="Pangilinan J."/>
            <person name="Lipzen A."/>
            <person name="Na H."/>
            <person name="Yan M."/>
            <person name="Ng V."/>
            <person name="Grigoriev I.V."/>
            <person name="Spatafora J.W."/>
            <person name="Barlow D."/>
            <person name="Biffinger J."/>
            <person name="Kelley-Loughnane N."/>
            <person name="Varaljay V.A."/>
            <person name="Crookes-Goodson W.J."/>
        </authorList>
    </citation>
    <scope>NUCLEOTIDE SEQUENCE</scope>
    <source>
        <strain evidence="13">5307AH</strain>
    </source>
</reference>
<evidence type="ECO:0000256" key="6">
    <source>
        <dbReference type="ARBA" id="ARBA00023242"/>
    </source>
</evidence>
<feature type="domain" description="RING-type" evidence="12">
    <location>
        <begin position="65"/>
        <end position="108"/>
    </location>
</feature>
<evidence type="ECO:0000313" key="13">
    <source>
        <dbReference type="EMBL" id="KAK1922722.1"/>
    </source>
</evidence>
<evidence type="ECO:0000313" key="14">
    <source>
        <dbReference type="Proteomes" id="UP001182556"/>
    </source>
</evidence>
<keyword evidence="6" id="KW-0539">Nucleus</keyword>
<dbReference type="InterPro" id="IPR013083">
    <property type="entry name" value="Znf_RING/FYVE/PHD"/>
</dbReference>
<dbReference type="NCBIfam" id="TIGR00570">
    <property type="entry name" value="cdk7"/>
    <property type="match status" value="1"/>
</dbReference>
<dbReference type="Pfam" id="PF06391">
    <property type="entry name" value="MAT1"/>
    <property type="match status" value="1"/>
</dbReference>
<evidence type="ECO:0000256" key="3">
    <source>
        <dbReference type="ARBA" id="ARBA00022723"/>
    </source>
</evidence>